<dbReference type="PIRSF" id="PIRSF005572">
    <property type="entry name" value="NifS"/>
    <property type="match status" value="1"/>
</dbReference>
<dbReference type="Proteomes" id="UP000663602">
    <property type="component" value="Chromosome"/>
</dbReference>
<evidence type="ECO:0000313" key="13">
    <source>
        <dbReference type="Proteomes" id="UP000663602"/>
    </source>
</evidence>
<dbReference type="InterPro" id="IPR015424">
    <property type="entry name" value="PyrdxlP-dep_Trfase"/>
</dbReference>
<dbReference type="GO" id="GO:0008483">
    <property type="term" value="F:transaminase activity"/>
    <property type="evidence" value="ECO:0007669"/>
    <property type="project" value="UniProtKB-KW"/>
</dbReference>
<dbReference type="PANTHER" id="PTHR11601">
    <property type="entry name" value="CYSTEINE DESULFURYLASE FAMILY MEMBER"/>
    <property type="match status" value="1"/>
</dbReference>
<evidence type="ECO:0000256" key="7">
    <source>
        <dbReference type="ARBA" id="ARBA00023004"/>
    </source>
</evidence>
<dbReference type="InterPro" id="IPR020578">
    <property type="entry name" value="Aminotrans_V_PyrdxlP_BS"/>
</dbReference>
<gene>
    <name evidence="12" type="ORF">JSR02_00125</name>
</gene>
<proteinExistence type="inferred from homology"/>
<dbReference type="Gene3D" id="3.90.1150.10">
    <property type="entry name" value="Aspartate Aminotransferase, domain 1"/>
    <property type="match status" value="1"/>
</dbReference>
<evidence type="ECO:0000256" key="6">
    <source>
        <dbReference type="ARBA" id="ARBA00022898"/>
    </source>
</evidence>
<dbReference type="GO" id="GO:0031071">
    <property type="term" value="F:cysteine desulfurase activity"/>
    <property type="evidence" value="ECO:0007669"/>
    <property type="project" value="UniProtKB-EC"/>
</dbReference>
<dbReference type="InterPro" id="IPR000192">
    <property type="entry name" value="Aminotrans_V_dom"/>
</dbReference>
<dbReference type="GO" id="GO:0046872">
    <property type="term" value="F:metal ion binding"/>
    <property type="evidence" value="ECO:0007669"/>
    <property type="project" value="UniProtKB-KW"/>
</dbReference>
<dbReference type="PROSITE" id="PS00595">
    <property type="entry name" value="AA_TRANSFER_CLASS_5"/>
    <property type="match status" value="1"/>
</dbReference>
<dbReference type="Gene3D" id="3.40.640.10">
    <property type="entry name" value="Type I PLP-dependent aspartate aminotransferase-like (Major domain)"/>
    <property type="match status" value="1"/>
</dbReference>
<reference evidence="12" key="2">
    <citation type="submission" date="2021-03" db="EMBL/GenBank/DDBJ databases">
        <title>Alternative transmission patterns in independently acquired nutritional co-symbionts of Dictyopharidae planthoppers.</title>
        <authorList>
            <person name="Michalik A."/>
            <person name="Lukasik P."/>
        </authorList>
    </citation>
    <scope>NUCLEOTIDE SEQUENCE</scope>
    <source>
        <strain evidence="12">DICMUL</strain>
    </source>
</reference>
<dbReference type="SUPFAM" id="SSF53383">
    <property type="entry name" value="PLP-dependent transferases"/>
    <property type="match status" value="1"/>
</dbReference>
<evidence type="ECO:0000313" key="12">
    <source>
        <dbReference type="EMBL" id="QSW37862.1"/>
    </source>
</evidence>
<dbReference type="AlphaFoldDB" id="A0A975ADQ6"/>
<dbReference type="GO" id="GO:0051536">
    <property type="term" value="F:iron-sulfur cluster binding"/>
    <property type="evidence" value="ECO:0007669"/>
    <property type="project" value="UniProtKB-KW"/>
</dbReference>
<name>A0A975ADQ6_9PROT</name>
<dbReference type="PANTHER" id="PTHR11601:SF34">
    <property type="entry name" value="CYSTEINE DESULFURASE"/>
    <property type="match status" value="1"/>
</dbReference>
<dbReference type="InterPro" id="IPR016454">
    <property type="entry name" value="Cysteine_dSase"/>
</dbReference>
<evidence type="ECO:0000256" key="10">
    <source>
        <dbReference type="RuleBase" id="RU004504"/>
    </source>
</evidence>
<keyword evidence="4" id="KW-0808">Transferase</keyword>
<feature type="domain" description="Aminotransferase class V" evidence="11">
    <location>
        <begin position="9"/>
        <end position="358"/>
    </location>
</feature>
<sequence length="378" mass="42910">MQVIKPKYIFLNNAATTKIRKNIAKKIYKLEKYYLNKQTGKTTKIDKITRHYIKKVTIILKCTAKELIWTSGATESNNLVIKGLLKDKDNIITTNIEHDSILKTLKTHTGKILTLITHTSKSLTTQFKQIIQHHKIKLASICYVNNETGKINNIKKIAQICKQKQIILHIDATQAFGKININTTTTPVDLITISSHKIYGPKGIGLLYIKTPLINQITPLITGGQQQPIRAGTLSQQNIIGACAAIVAIKKDIKKCNAKITKLNKFMLNSLKKTFKNNFNYIKGKKIPHITCMWIKHLNSKILLHKLKPIIIANKAACNNTSTYSNKIKKLTQFNKFTKLTFRISIGKNNSYCEIENLIKKLIHIYTTTINPLLLEKQ</sequence>
<dbReference type="Pfam" id="PF00266">
    <property type="entry name" value="Aminotran_5"/>
    <property type="match status" value="1"/>
</dbReference>
<keyword evidence="5" id="KW-0479">Metal-binding</keyword>
<dbReference type="InterPro" id="IPR015421">
    <property type="entry name" value="PyrdxlP-dep_Trfase_major"/>
</dbReference>
<evidence type="ECO:0000256" key="2">
    <source>
        <dbReference type="ARBA" id="ARBA00006490"/>
    </source>
</evidence>
<keyword evidence="7" id="KW-0408">Iron</keyword>
<evidence type="ECO:0000256" key="5">
    <source>
        <dbReference type="ARBA" id="ARBA00022723"/>
    </source>
</evidence>
<comment type="cofactor">
    <cofactor evidence="1 10">
        <name>pyridoxal 5'-phosphate</name>
        <dbReference type="ChEBI" id="CHEBI:597326"/>
    </cofactor>
</comment>
<dbReference type="EMBL" id="CP071410">
    <property type="protein sequence ID" value="QSW37862.1"/>
    <property type="molecule type" value="Genomic_DNA"/>
</dbReference>
<reference evidence="12" key="1">
    <citation type="submission" date="2021-02" db="EMBL/GenBank/DDBJ databases">
        <authorList>
            <person name="Franco D."/>
        </authorList>
    </citation>
    <scope>NUCLEOTIDE SEQUENCE</scope>
    <source>
        <strain evidence="12">DICMUL</strain>
    </source>
</reference>
<keyword evidence="8" id="KW-0411">Iron-sulfur</keyword>
<comment type="catalytic activity">
    <reaction evidence="9">
        <text>(sulfur carrier)-H + L-cysteine = (sulfur carrier)-SH + L-alanine</text>
        <dbReference type="Rhea" id="RHEA:43892"/>
        <dbReference type="Rhea" id="RHEA-COMP:14737"/>
        <dbReference type="Rhea" id="RHEA-COMP:14739"/>
        <dbReference type="ChEBI" id="CHEBI:29917"/>
        <dbReference type="ChEBI" id="CHEBI:35235"/>
        <dbReference type="ChEBI" id="CHEBI:57972"/>
        <dbReference type="ChEBI" id="CHEBI:64428"/>
        <dbReference type="EC" id="2.8.1.7"/>
    </reaction>
</comment>
<protein>
    <recommendedName>
        <fullName evidence="3">cysteine desulfurase</fullName>
        <ecNumber evidence="3">2.8.1.7</ecNumber>
    </recommendedName>
</protein>
<organism evidence="12 13">
    <name type="scientific">Candidatus Vidania fulgoroideorum</name>
    <dbReference type="NCBI Taxonomy" id="881286"/>
    <lineage>
        <taxon>Bacteria</taxon>
        <taxon>Pseudomonadati</taxon>
        <taxon>Pseudomonadota</taxon>
        <taxon>Betaproteobacteria</taxon>
        <taxon>Candidatus Vidania</taxon>
    </lineage>
</organism>
<evidence type="ECO:0000259" key="11">
    <source>
        <dbReference type="Pfam" id="PF00266"/>
    </source>
</evidence>
<evidence type="ECO:0000256" key="3">
    <source>
        <dbReference type="ARBA" id="ARBA00012239"/>
    </source>
</evidence>
<evidence type="ECO:0000256" key="4">
    <source>
        <dbReference type="ARBA" id="ARBA00022679"/>
    </source>
</evidence>
<keyword evidence="12" id="KW-0032">Aminotransferase</keyword>
<evidence type="ECO:0000256" key="1">
    <source>
        <dbReference type="ARBA" id="ARBA00001933"/>
    </source>
</evidence>
<keyword evidence="6" id="KW-0663">Pyridoxal phosphate</keyword>
<comment type="similarity">
    <text evidence="2">Belongs to the class-V pyridoxal-phosphate-dependent aminotransferase family. NifS/IscS subfamily.</text>
</comment>
<evidence type="ECO:0000256" key="8">
    <source>
        <dbReference type="ARBA" id="ARBA00023014"/>
    </source>
</evidence>
<accession>A0A975ADQ6</accession>
<dbReference type="InterPro" id="IPR015422">
    <property type="entry name" value="PyrdxlP-dep_Trfase_small"/>
</dbReference>
<dbReference type="EC" id="2.8.1.7" evidence="3"/>
<evidence type="ECO:0000256" key="9">
    <source>
        <dbReference type="ARBA" id="ARBA00050776"/>
    </source>
</evidence>